<dbReference type="OrthoDB" id="194139at2759"/>
<evidence type="ECO:0000256" key="2">
    <source>
        <dbReference type="ARBA" id="ARBA00022692"/>
    </source>
</evidence>
<evidence type="ECO:0000313" key="8">
    <source>
        <dbReference type="EMBL" id="CCX04272.1"/>
    </source>
</evidence>
<dbReference type="PANTHER" id="PTHR23507:SF1">
    <property type="entry name" value="FI18259P1-RELATED"/>
    <property type="match status" value="1"/>
</dbReference>
<evidence type="ECO:0000256" key="3">
    <source>
        <dbReference type="ARBA" id="ARBA00022989"/>
    </source>
</evidence>
<feature type="transmembrane region" description="Helical" evidence="6">
    <location>
        <begin position="420"/>
        <end position="444"/>
    </location>
</feature>
<keyword evidence="9" id="KW-1185">Reference proteome</keyword>
<evidence type="ECO:0000256" key="6">
    <source>
        <dbReference type="SAM" id="Phobius"/>
    </source>
</evidence>
<feature type="transmembrane region" description="Helical" evidence="6">
    <location>
        <begin position="456"/>
        <end position="473"/>
    </location>
</feature>
<dbReference type="Proteomes" id="UP000018144">
    <property type="component" value="Unassembled WGS sequence"/>
</dbReference>
<feature type="transmembrane region" description="Helical" evidence="6">
    <location>
        <begin position="110"/>
        <end position="127"/>
    </location>
</feature>
<keyword evidence="3 6" id="KW-1133">Transmembrane helix</keyword>
<feature type="transmembrane region" description="Helical" evidence="6">
    <location>
        <begin position="139"/>
        <end position="165"/>
    </location>
</feature>
<evidence type="ECO:0000256" key="1">
    <source>
        <dbReference type="ARBA" id="ARBA00004141"/>
    </source>
</evidence>
<evidence type="ECO:0000256" key="4">
    <source>
        <dbReference type="ARBA" id="ARBA00023136"/>
    </source>
</evidence>
<feature type="transmembrane region" description="Helical" evidence="6">
    <location>
        <begin position="361"/>
        <end position="381"/>
    </location>
</feature>
<dbReference type="AlphaFoldDB" id="U4KTX9"/>
<evidence type="ECO:0000256" key="5">
    <source>
        <dbReference type="SAM" id="MobiDB-lite"/>
    </source>
</evidence>
<feature type="transmembrane region" description="Helical" evidence="6">
    <location>
        <begin position="274"/>
        <end position="296"/>
    </location>
</feature>
<organism evidence="8 9">
    <name type="scientific">Pyronema omphalodes (strain CBS 100304)</name>
    <name type="common">Pyronema confluens</name>
    <dbReference type="NCBI Taxonomy" id="1076935"/>
    <lineage>
        <taxon>Eukaryota</taxon>
        <taxon>Fungi</taxon>
        <taxon>Dikarya</taxon>
        <taxon>Ascomycota</taxon>
        <taxon>Pezizomycotina</taxon>
        <taxon>Pezizomycetes</taxon>
        <taxon>Pezizales</taxon>
        <taxon>Pyronemataceae</taxon>
        <taxon>Pyronema</taxon>
    </lineage>
</organism>
<comment type="subcellular location">
    <subcellularLocation>
        <location evidence="1">Membrane</location>
        <topology evidence="1">Multi-pass membrane protein</topology>
    </subcellularLocation>
</comment>
<dbReference type="PANTHER" id="PTHR23507">
    <property type="entry name" value="ZGC:174356"/>
    <property type="match status" value="1"/>
</dbReference>
<dbReference type="GO" id="GO:0016020">
    <property type="term" value="C:membrane"/>
    <property type="evidence" value="ECO:0007669"/>
    <property type="project" value="UniProtKB-SubCell"/>
</dbReference>
<keyword evidence="4 6" id="KW-0472">Membrane</keyword>
<dbReference type="SUPFAM" id="SSF103473">
    <property type="entry name" value="MFS general substrate transporter"/>
    <property type="match status" value="1"/>
</dbReference>
<dbReference type="PROSITE" id="PS50850">
    <property type="entry name" value="MFS"/>
    <property type="match status" value="1"/>
</dbReference>
<feature type="transmembrane region" description="Helical" evidence="6">
    <location>
        <begin position="316"/>
        <end position="340"/>
    </location>
</feature>
<feature type="transmembrane region" description="Helical" evidence="6">
    <location>
        <begin position="203"/>
        <end position="227"/>
    </location>
</feature>
<feature type="region of interest" description="Disordered" evidence="5">
    <location>
        <begin position="229"/>
        <end position="263"/>
    </location>
</feature>
<reference evidence="8 9" key="1">
    <citation type="journal article" date="2013" name="PLoS Genet.">
        <title>The genome and development-dependent transcriptomes of Pyronema confluens: a window into fungal evolution.</title>
        <authorList>
            <person name="Traeger S."/>
            <person name="Altegoer F."/>
            <person name="Freitag M."/>
            <person name="Gabaldon T."/>
            <person name="Kempken F."/>
            <person name="Kumar A."/>
            <person name="Marcet-Houben M."/>
            <person name="Poggeler S."/>
            <person name="Stajich J.E."/>
            <person name="Nowrousian M."/>
        </authorList>
    </citation>
    <scope>NUCLEOTIDE SEQUENCE [LARGE SCALE GENOMIC DNA]</scope>
    <source>
        <strain evidence="9">CBS 100304</strain>
        <tissue evidence="8">Vegetative mycelium</tissue>
    </source>
</reference>
<feature type="transmembrane region" description="Helical" evidence="6">
    <location>
        <begin position="387"/>
        <end position="408"/>
    </location>
</feature>
<dbReference type="OMA" id="ISPWIPC"/>
<dbReference type="InterPro" id="IPR036259">
    <property type="entry name" value="MFS_trans_sf"/>
</dbReference>
<dbReference type="EMBL" id="HF935195">
    <property type="protein sequence ID" value="CCX04272.1"/>
    <property type="molecule type" value="Genomic_DNA"/>
</dbReference>
<gene>
    <name evidence="8" type="ORF">PCON_01412</name>
</gene>
<dbReference type="InterPro" id="IPR011701">
    <property type="entry name" value="MFS"/>
</dbReference>
<sequence length="483" mass="53062">MAPLSTLRFHLHFPYLPALLLLFSELAELILTSPRIRLLEASICRRHYLAYDPSVIAPDGSIDEALCKLEDIQTRLAYIRGWQVFFEAIPVMALAVPWGALADRLGRKKVLAVNFVGCMMHICWFLLVCHPRSTMSAEWVWVSALAFALGGGPRTAGVLIMALVNDTSPSTERSERFYYTYSAFLVTELVAMPLASFMMSQSILLPFAVALISLIACFPILVSIRGVKRPTPPSPRRSSSDEANTGLLDPSPNPERSEHPSAPRTTIFTNLRTILAFLRPLLTNPSILLVLLGHFLCPVRQELLFQILIPYTSLRFSLPIASAGLLLSVVAFANLLIFLFGLPLATRYLRALEFSPAKIDAYTASYSSLILAVGSFLIGIAGVFPMLVISTLVFAAGFGIRLGLLSLLTSMVEQEMVGRVYTLVTVVEGAGEMVSAPVLQGMWAWGLRMGGGWKGAPWWAGAVVYVAGWWAIGRVKTVDTRER</sequence>
<name>U4KTX9_PYROM</name>
<keyword evidence="2 6" id="KW-0812">Transmembrane</keyword>
<dbReference type="Gene3D" id="1.20.1250.20">
    <property type="entry name" value="MFS general substrate transporter like domains"/>
    <property type="match status" value="1"/>
</dbReference>
<dbReference type="eggNOG" id="ENOG502S06I">
    <property type="taxonomic scope" value="Eukaryota"/>
</dbReference>
<accession>U4KTX9</accession>
<evidence type="ECO:0000259" key="7">
    <source>
        <dbReference type="PROSITE" id="PS50850"/>
    </source>
</evidence>
<feature type="domain" description="Major facilitator superfamily (MFS) profile" evidence="7">
    <location>
        <begin position="286"/>
        <end position="483"/>
    </location>
</feature>
<dbReference type="Pfam" id="PF07690">
    <property type="entry name" value="MFS_1"/>
    <property type="match status" value="1"/>
</dbReference>
<evidence type="ECO:0000313" key="9">
    <source>
        <dbReference type="Proteomes" id="UP000018144"/>
    </source>
</evidence>
<dbReference type="InterPro" id="IPR020846">
    <property type="entry name" value="MFS_dom"/>
</dbReference>
<protein>
    <recommendedName>
        <fullName evidence="7">Major facilitator superfamily (MFS) profile domain-containing protein</fullName>
    </recommendedName>
</protein>
<proteinExistence type="predicted"/>
<feature type="transmembrane region" description="Helical" evidence="6">
    <location>
        <begin position="177"/>
        <end position="197"/>
    </location>
</feature>
<dbReference type="GO" id="GO:0022857">
    <property type="term" value="F:transmembrane transporter activity"/>
    <property type="evidence" value="ECO:0007669"/>
    <property type="project" value="InterPro"/>
</dbReference>